<dbReference type="SMART" id="SM00530">
    <property type="entry name" value="HTH_XRE"/>
    <property type="match status" value="1"/>
</dbReference>
<evidence type="ECO:0000259" key="2">
    <source>
        <dbReference type="PROSITE" id="PS50943"/>
    </source>
</evidence>
<protein>
    <submittedName>
        <fullName evidence="3">Helix-turn-helix domain protein</fullName>
    </submittedName>
</protein>
<feature type="domain" description="HTH cro/C1-type" evidence="2">
    <location>
        <begin position="8"/>
        <end position="62"/>
    </location>
</feature>
<name>A0A8S5U1Q5_9CAUD</name>
<dbReference type="InterPro" id="IPR001387">
    <property type="entry name" value="Cro/C1-type_HTH"/>
</dbReference>
<proteinExistence type="predicted"/>
<dbReference type="PANTHER" id="PTHR46558">
    <property type="entry name" value="TRACRIPTIONAL REGULATORY PROTEIN-RELATED-RELATED"/>
    <property type="match status" value="1"/>
</dbReference>
<dbReference type="SUPFAM" id="SSF47413">
    <property type="entry name" value="lambda repressor-like DNA-binding domains"/>
    <property type="match status" value="1"/>
</dbReference>
<accession>A0A8S5U1Q5</accession>
<reference evidence="3" key="1">
    <citation type="journal article" date="2021" name="Proc. Natl. Acad. Sci. U.S.A.">
        <title>A Catalog of Tens of Thousands of Viruses from Human Metagenomes Reveals Hidden Associations with Chronic Diseases.</title>
        <authorList>
            <person name="Tisza M.J."/>
            <person name="Buck C.B."/>
        </authorList>
    </citation>
    <scope>NUCLEOTIDE SEQUENCE</scope>
    <source>
        <strain evidence="3">CtdHi7</strain>
    </source>
</reference>
<dbReference type="Pfam" id="PF01381">
    <property type="entry name" value="HTH_3"/>
    <property type="match status" value="1"/>
</dbReference>
<keyword evidence="1" id="KW-0238">DNA-binding</keyword>
<organism evidence="3">
    <name type="scientific">Siphoviridae sp. ctdHi7</name>
    <dbReference type="NCBI Taxonomy" id="2825577"/>
    <lineage>
        <taxon>Viruses</taxon>
        <taxon>Duplodnaviria</taxon>
        <taxon>Heunggongvirae</taxon>
        <taxon>Uroviricota</taxon>
        <taxon>Caudoviricetes</taxon>
    </lineage>
</organism>
<dbReference type="InterPro" id="IPR010982">
    <property type="entry name" value="Lambda_DNA-bd_dom_sf"/>
</dbReference>
<dbReference type="Gene3D" id="1.10.260.40">
    <property type="entry name" value="lambda repressor-like DNA-binding domains"/>
    <property type="match status" value="1"/>
</dbReference>
<dbReference type="GO" id="GO:0003677">
    <property type="term" value="F:DNA binding"/>
    <property type="evidence" value="ECO:0007669"/>
    <property type="project" value="UniProtKB-KW"/>
</dbReference>
<sequence>MKTFSSRLIALRKERQMTQSDLAKAIHKTRSTVSGYETEGKEPDYEMLCSLAEYFGVSTDYLLGIDDCRTHSEAVFINDTKNFKRHYDSLPPLVKQTVAKTYDSFYVLLSRDMIKNNEERLALYSDLFSLLQDSRAKIRNAIDSCGGQVTDPLLLSDLMNLQNSLKNEVCAVLDKLMQADIDTAFEVKKEDLEYSERKAK</sequence>
<evidence type="ECO:0000256" key="1">
    <source>
        <dbReference type="ARBA" id="ARBA00023125"/>
    </source>
</evidence>
<dbReference type="CDD" id="cd00093">
    <property type="entry name" value="HTH_XRE"/>
    <property type="match status" value="1"/>
</dbReference>
<dbReference type="PROSITE" id="PS50943">
    <property type="entry name" value="HTH_CROC1"/>
    <property type="match status" value="1"/>
</dbReference>
<dbReference type="PANTHER" id="PTHR46558:SF11">
    <property type="entry name" value="HTH-TYPE TRANSCRIPTIONAL REGULATOR XRE"/>
    <property type="match status" value="1"/>
</dbReference>
<dbReference type="EMBL" id="BK015985">
    <property type="protein sequence ID" value="DAF88387.1"/>
    <property type="molecule type" value="Genomic_DNA"/>
</dbReference>
<evidence type="ECO:0000313" key="3">
    <source>
        <dbReference type="EMBL" id="DAF88387.1"/>
    </source>
</evidence>